<evidence type="ECO:0000259" key="1">
    <source>
        <dbReference type="Pfam" id="PF03184"/>
    </source>
</evidence>
<reference evidence="2 3" key="1">
    <citation type="submission" date="2018-01" db="EMBL/GenBank/DDBJ databases">
        <title>Draft genome of the strawberry crown rot pathogen Phytophthora cactorum.</title>
        <authorList>
            <person name="Armitage A.D."/>
            <person name="Lysoe E."/>
            <person name="Nellist C.F."/>
            <person name="Harrison R.J."/>
            <person name="Brurberg M.B."/>
        </authorList>
    </citation>
    <scope>NUCLEOTIDE SEQUENCE [LARGE SCALE GENOMIC DNA]</scope>
    <source>
        <strain evidence="2 3">10300</strain>
    </source>
</reference>
<dbReference type="GO" id="GO:0003677">
    <property type="term" value="F:DNA binding"/>
    <property type="evidence" value="ECO:0007669"/>
    <property type="project" value="TreeGrafter"/>
</dbReference>
<proteinExistence type="predicted"/>
<name>A0A329RAE7_9STRA</name>
<dbReference type="GO" id="GO:0005634">
    <property type="term" value="C:nucleus"/>
    <property type="evidence" value="ECO:0007669"/>
    <property type="project" value="TreeGrafter"/>
</dbReference>
<keyword evidence="3" id="KW-1185">Reference proteome</keyword>
<dbReference type="PANTHER" id="PTHR19303:SF73">
    <property type="entry name" value="PROTEIN PDC2"/>
    <property type="match status" value="1"/>
</dbReference>
<dbReference type="PANTHER" id="PTHR19303">
    <property type="entry name" value="TRANSPOSON"/>
    <property type="match status" value="1"/>
</dbReference>
<dbReference type="OrthoDB" id="128854at2759"/>
<organism evidence="2 3">
    <name type="scientific">Phytophthora cactorum</name>
    <dbReference type="NCBI Taxonomy" id="29920"/>
    <lineage>
        <taxon>Eukaryota</taxon>
        <taxon>Sar</taxon>
        <taxon>Stramenopiles</taxon>
        <taxon>Oomycota</taxon>
        <taxon>Peronosporomycetes</taxon>
        <taxon>Peronosporales</taxon>
        <taxon>Peronosporaceae</taxon>
        <taxon>Phytophthora</taxon>
    </lineage>
</organism>
<dbReference type="STRING" id="29920.A0A329RAE7"/>
<evidence type="ECO:0000313" key="3">
    <source>
        <dbReference type="Proteomes" id="UP000251314"/>
    </source>
</evidence>
<protein>
    <recommendedName>
        <fullName evidence="1">DDE-1 domain-containing protein</fullName>
    </recommendedName>
</protein>
<evidence type="ECO:0000313" key="2">
    <source>
        <dbReference type="EMBL" id="RAW21614.1"/>
    </source>
</evidence>
<dbReference type="VEuPathDB" id="FungiDB:PC110_g21943"/>
<feature type="domain" description="DDE-1" evidence="1">
    <location>
        <begin position="178"/>
        <end position="307"/>
    </location>
</feature>
<gene>
    <name evidence="2" type="ORF">PC110_g21943</name>
</gene>
<dbReference type="Pfam" id="PF03184">
    <property type="entry name" value="DDE_1"/>
    <property type="match status" value="1"/>
</dbReference>
<comment type="caution">
    <text evidence="2">The sequence shown here is derived from an EMBL/GenBank/DDBJ whole genome shotgun (WGS) entry which is preliminary data.</text>
</comment>
<sequence>MVRRPSSYARLTLSQKHKLCAKAAAEVAWNPSDLATWTTQEFKTATSVGRSTVRGILKRKHKFDEVPETQSNRKRRRSADLVLSLAKITGGVREGTSRGWLYKFQQRTGLWFSLCHGESGSLDEAIVTSGKQELTKVVGQYHPRDVYNMDDSSFFYRREPRGTLTTDKGDKGKKQSKVRVTVCVGSNADGSDRLPVHFIGKSIVPRPLKDRNVFAELDDTYTNSAKAWMTKAKFCEWLLDLNATMKEQERHILLLVDTVSSHNESSLVLSNVRVYKLPPNTTAALQPMGQGIIKRLKDMYQDKKVMQSSRSSLMGRSTSLWTSTMR</sequence>
<dbReference type="EMBL" id="MJFZ01001647">
    <property type="protein sequence ID" value="RAW21614.1"/>
    <property type="molecule type" value="Genomic_DNA"/>
</dbReference>
<accession>A0A329RAE7</accession>
<dbReference type="Proteomes" id="UP000251314">
    <property type="component" value="Unassembled WGS sequence"/>
</dbReference>
<dbReference type="InterPro" id="IPR004875">
    <property type="entry name" value="DDE_SF_endonuclease_dom"/>
</dbReference>
<dbReference type="InterPro" id="IPR050863">
    <property type="entry name" value="CenT-Element_Derived"/>
</dbReference>
<dbReference type="AlphaFoldDB" id="A0A329RAE7"/>